<dbReference type="AlphaFoldDB" id="A0A1H1S912"/>
<dbReference type="RefSeq" id="WP_091728819.1">
    <property type="nucleotide sequence ID" value="NZ_LT629757.1"/>
</dbReference>
<evidence type="ECO:0000256" key="1">
    <source>
        <dbReference type="SAM" id="MobiDB-lite"/>
    </source>
</evidence>
<keyword evidence="2" id="KW-0472">Membrane</keyword>
<evidence type="ECO:0000313" key="3">
    <source>
        <dbReference type="EMBL" id="SDS44465.1"/>
    </source>
</evidence>
<proteinExistence type="predicted"/>
<accession>A0A1H1S912</accession>
<feature type="transmembrane region" description="Helical" evidence="2">
    <location>
        <begin position="6"/>
        <end position="24"/>
    </location>
</feature>
<evidence type="ECO:0000313" key="4">
    <source>
        <dbReference type="Proteomes" id="UP000198859"/>
    </source>
</evidence>
<evidence type="ECO:0000256" key="2">
    <source>
        <dbReference type="SAM" id="Phobius"/>
    </source>
</evidence>
<feature type="transmembrane region" description="Helical" evidence="2">
    <location>
        <begin position="36"/>
        <end position="56"/>
    </location>
</feature>
<feature type="region of interest" description="Disordered" evidence="1">
    <location>
        <begin position="61"/>
        <end position="84"/>
    </location>
</feature>
<dbReference type="EMBL" id="LT629757">
    <property type="protein sequence ID" value="SDS44465.1"/>
    <property type="molecule type" value="Genomic_DNA"/>
</dbReference>
<reference evidence="4" key="1">
    <citation type="submission" date="2016-10" db="EMBL/GenBank/DDBJ databases">
        <authorList>
            <person name="Varghese N."/>
            <person name="Submissions S."/>
        </authorList>
    </citation>
    <scope>NUCLEOTIDE SEQUENCE [LARGE SCALE GENOMIC DNA]</scope>
    <source>
        <strain evidence="4">DSM 22127</strain>
    </source>
</reference>
<dbReference type="STRING" id="642780.SAMN04488570_1894"/>
<protein>
    <submittedName>
        <fullName evidence="3">Uncharacterized protein</fullName>
    </submittedName>
</protein>
<gene>
    <name evidence="3" type="ORF">SAMN04488570_1894</name>
</gene>
<sequence length="84" mass="8645">MSVPLPVVVAASALVSSPVAWLLHRGLLTGQDAVERVLVLAVVTWLALNVLALLAFPDPPRPSAVPKAPETDESGGQPVSSDAL</sequence>
<name>A0A1H1S912_9ACTN</name>
<organism evidence="3 4">
    <name type="scientific">Nocardioides scoriae</name>
    <dbReference type="NCBI Taxonomy" id="642780"/>
    <lineage>
        <taxon>Bacteria</taxon>
        <taxon>Bacillati</taxon>
        <taxon>Actinomycetota</taxon>
        <taxon>Actinomycetes</taxon>
        <taxon>Propionibacteriales</taxon>
        <taxon>Nocardioidaceae</taxon>
        <taxon>Nocardioides</taxon>
    </lineage>
</organism>
<keyword evidence="4" id="KW-1185">Reference proteome</keyword>
<dbReference type="Proteomes" id="UP000198859">
    <property type="component" value="Chromosome I"/>
</dbReference>
<keyword evidence="2" id="KW-0812">Transmembrane</keyword>
<keyword evidence="2" id="KW-1133">Transmembrane helix</keyword>